<accession>A0A1M5VSM3</accession>
<evidence type="ECO:0008006" key="4">
    <source>
        <dbReference type="Google" id="ProtNLM"/>
    </source>
</evidence>
<feature type="chain" id="PRO_5012160766" description="MetA-pathway of phenol degradation" evidence="1">
    <location>
        <begin position="24"/>
        <end position="310"/>
    </location>
</feature>
<keyword evidence="3" id="KW-1185">Reference proteome</keyword>
<evidence type="ECO:0000256" key="1">
    <source>
        <dbReference type="SAM" id="SignalP"/>
    </source>
</evidence>
<dbReference type="Proteomes" id="UP000184268">
    <property type="component" value="Unassembled WGS sequence"/>
</dbReference>
<dbReference type="SUPFAM" id="SSF56935">
    <property type="entry name" value="Porins"/>
    <property type="match status" value="1"/>
</dbReference>
<organism evidence="2 3">
    <name type="scientific">Ferrimonas marina</name>
    <dbReference type="NCBI Taxonomy" id="299255"/>
    <lineage>
        <taxon>Bacteria</taxon>
        <taxon>Pseudomonadati</taxon>
        <taxon>Pseudomonadota</taxon>
        <taxon>Gammaproteobacteria</taxon>
        <taxon>Alteromonadales</taxon>
        <taxon>Ferrimonadaceae</taxon>
        <taxon>Ferrimonas</taxon>
    </lineage>
</organism>
<feature type="signal peptide" evidence="1">
    <location>
        <begin position="1"/>
        <end position="23"/>
    </location>
</feature>
<gene>
    <name evidence="2" type="ORF">SAMN02745129_2944</name>
</gene>
<evidence type="ECO:0000313" key="2">
    <source>
        <dbReference type="EMBL" id="SHH77923.1"/>
    </source>
</evidence>
<keyword evidence="1" id="KW-0732">Signal</keyword>
<dbReference type="EMBL" id="FQXG01000004">
    <property type="protein sequence ID" value="SHH77923.1"/>
    <property type="molecule type" value="Genomic_DNA"/>
</dbReference>
<reference evidence="2 3" key="1">
    <citation type="submission" date="2016-11" db="EMBL/GenBank/DDBJ databases">
        <authorList>
            <person name="Jaros S."/>
            <person name="Januszkiewicz K."/>
            <person name="Wedrychowicz H."/>
        </authorList>
    </citation>
    <scope>NUCLEOTIDE SEQUENCE [LARGE SCALE GENOMIC DNA]</scope>
    <source>
        <strain evidence="2 3">DSM 16917</strain>
    </source>
</reference>
<name>A0A1M5VSM3_9GAMM</name>
<proteinExistence type="predicted"/>
<sequence length="310" mass="32897">MSLMRNSIAALALGAASVAPALAQESFFPIWGEEAAARGYTLPKPYGFSISYMDMSNPVKVHSIDLAGHPVLDAIEVDAPDAEFEGYNVTARGDVWILPFWSVYGILGYTSGDSTATIRSLGCDVDNVTSTGNPLQDAINKGLCATVDGLGGAAVGAPFALDLHGGTYGAGTTLAGGIGNWFALVDMNYTYTDLSIIDGDIKTFVAAPRVGYRWEFDGGRELRLFAGAMYQKVDQSLSGNLSDLGLPDPIGDAINGLAPDGKFYVEQSGTSRWNTVVGAQYALSRDWEVLLESGFGARRTSFISVSRRFG</sequence>
<protein>
    <recommendedName>
        <fullName evidence="4">MetA-pathway of phenol degradation</fullName>
    </recommendedName>
</protein>
<dbReference type="AlphaFoldDB" id="A0A1M5VSM3"/>
<evidence type="ECO:0000313" key="3">
    <source>
        <dbReference type="Proteomes" id="UP000184268"/>
    </source>
</evidence>
<dbReference type="STRING" id="299255.SAMN02745129_2944"/>